<feature type="transmembrane region" description="Helical" evidence="1">
    <location>
        <begin position="142"/>
        <end position="162"/>
    </location>
</feature>
<comment type="caution">
    <text evidence="3">The sequence shown here is derived from an EMBL/GenBank/DDBJ whole genome shotgun (WGS) entry which is preliminary data.</text>
</comment>
<accession>A0A085UV56</accession>
<feature type="transmembrane region" description="Helical" evidence="1">
    <location>
        <begin position="68"/>
        <end position="87"/>
    </location>
</feature>
<evidence type="ECO:0000256" key="1">
    <source>
        <dbReference type="SAM" id="Phobius"/>
    </source>
</evidence>
<feature type="transmembrane region" description="Helical" evidence="1">
    <location>
        <begin position="99"/>
        <end position="130"/>
    </location>
</feature>
<dbReference type="AlphaFoldDB" id="A0A085UV56"/>
<keyword evidence="1" id="KW-0812">Transmembrane</keyword>
<dbReference type="InterPro" id="IPR007038">
    <property type="entry name" value="HupE_UreJ"/>
</dbReference>
<proteinExistence type="predicted"/>
<keyword evidence="1" id="KW-0472">Membrane</keyword>
<feature type="transmembrane region" description="Helical" evidence="1">
    <location>
        <begin position="32"/>
        <end position="56"/>
    </location>
</feature>
<gene>
    <name evidence="3" type="ORF">IV02_23335</name>
</gene>
<feature type="chain" id="PRO_5001798298" evidence="2">
    <location>
        <begin position="23"/>
        <end position="191"/>
    </location>
</feature>
<organism evidence="3 4">
    <name type="scientific">Pseudomonas syringae</name>
    <dbReference type="NCBI Taxonomy" id="317"/>
    <lineage>
        <taxon>Bacteria</taxon>
        <taxon>Pseudomonadati</taxon>
        <taxon>Pseudomonadota</taxon>
        <taxon>Gammaproteobacteria</taxon>
        <taxon>Pseudomonadales</taxon>
        <taxon>Pseudomonadaceae</taxon>
        <taxon>Pseudomonas</taxon>
    </lineage>
</organism>
<evidence type="ECO:0000256" key="2">
    <source>
        <dbReference type="SAM" id="SignalP"/>
    </source>
</evidence>
<name>A0A085UV56_PSESX</name>
<keyword evidence="2" id="KW-0732">Signal</keyword>
<evidence type="ECO:0000313" key="3">
    <source>
        <dbReference type="EMBL" id="KFE47069.1"/>
    </source>
</evidence>
<keyword evidence="1" id="KW-1133">Transmembrane helix</keyword>
<sequence length="191" mass="19430">MTRSTRVALCCALSVLPMFAFAHPGHDQSGLLAGVVHPLSGMDHLLAMFAVGLWAAQQQANARWMLPAVFVGCMLLGGLLGFTGFALPHLESGIAASVLALGLLVAVAARPPLAMSIVITGLFGVFHGIAHGLELPEMSSPMGFAAGFVIATSALHAAGYALSRWTPVAGVPVIRSIGLVSAGIGGLLLVG</sequence>
<dbReference type="Proteomes" id="UP000028643">
    <property type="component" value="Unassembled WGS sequence"/>
</dbReference>
<dbReference type="EMBL" id="JPQT01000130">
    <property type="protein sequence ID" value="KFE47069.1"/>
    <property type="molecule type" value="Genomic_DNA"/>
</dbReference>
<feature type="signal peptide" evidence="2">
    <location>
        <begin position="1"/>
        <end position="22"/>
    </location>
</feature>
<evidence type="ECO:0000313" key="4">
    <source>
        <dbReference type="Proteomes" id="UP000028643"/>
    </source>
</evidence>
<feature type="transmembrane region" description="Helical" evidence="1">
    <location>
        <begin position="168"/>
        <end position="190"/>
    </location>
</feature>
<protein>
    <submittedName>
        <fullName evidence="3">Protein hupE</fullName>
    </submittedName>
</protein>
<reference evidence="3 4" key="1">
    <citation type="submission" date="2014-07" db="EMBL/GenBank/DDBJ databases">
        <title>Draft Genome Sequences of Environmental Pseudomonas syringae strains.</title>
        <authorList>
            <person name="Baltrus D.A."/>
            <person name="Berge O."/>
            <person name="Morris C."/>
        </authorList>
    </citation>
    <scope>NUCLEOTIDE SEQUENCE [LARGE SCALE GENOMIC DNA]</scope>
    <source>
        <strain evidence="3 4">CEB003</strain>
    </source>
</reference>
<dbReference type="PATRIC" id="fig|317.174.peg.4774"/>
<dbReference type="Pfam" id="PF04955">
    <property type="entry name" value="HupE_UreJ"/>
    <property type="match status" value="1"/>
</dbReference>
<dbReference type="PIRSF" id="PIRSF016919">
    <property type="entry name" value="HupE_UreJ"/>
    <property type="match status" value="1"/>
</dbReference>